<keyword evidence="5 7" id="KW-1133">Transmembrane helix</keyword>
<comment type="caution">
    <text evidence="9">The sequence shown here is derived from an EMBL/GenBank/DDBJ whole genome shotgun (WGS) entry which is preliminary data.</text>
</comment>
<proteinExistence type="inferred from homology"/>
<evidence type="ECO:0000256" key="1">
    <source>
        <dbReference type="ARBA" id="ARBA00004651"/>
    </source>
</evidence>
<dbReference type="EMBL" id="JBHSEH010000005">
    <property type="protein sequence ID" value="MFC4425742.1"/>
    <property type="molecule type" value="Genomic_DNA"/>
</dbReference>
<sequence length="123" mass="12641">MDSVWAELKLMRGVLAAVLLTGMIGWEREQVRRSAGLRTHMLVGGRAALFVVLGETLITNFAGQDDRVRFDLIGILGAVVSGVSFLGAGAIFSSDKGKGAKGLTTATGLLATAGGGVACGLHL</sequence>
<name>A0ABV8XLW4_9DEIO</name>
<comment type="subcellular location">
    <subcellularLocation>
        <location evidence="1">Cell membrane</location>
        <topology evidence="1">Multi-pass membrane protein</topology>
    </subcellularLocation>
</comment>
<feature type="transmembrane region" description="Helical" evidence="7">
    <location>
        <begin position="70"/>
        <end position="92"/>
    </location>
</feature>
<evidence type="ECO:0000256" key="2">
    <source>
        <dbReference type="ARBA" id="ARBA00009298"/>
    </source>
</evidence>
<keyword evidence="4 7" id="KW-0812">Transmembrane</keyword>
<comment type="similarity">
    <text evidence="2">Belongs to the MgtC/SapB family.</text>
</comment>
<evidence type="ECO:0000256" key="5">
    <source>
        <dbReference type="ARBA" id="ARBA00022989"/>
    </source>
</evidence>
<feature type="domain" description="MgtC/SapB/SrpB/YhiD N-terminal" evidence="8">
    <location>
        <begin position="15"/>
        <end position="122"/>
    </location>
</feature>
<keyword evidence="6 7" id="KW-0472">Membrane</keyword>
<protein>
    <submittedName>
        <fullName evidence="9">MgtC/SapB family protein</fullName>
    </submittedName>
</protein>
<reference evidence="10" key="1">
    <citation type="journal article" date="2019" name="Int. J. Syst. Evol. Microbiol.">
        <title>The Global Catalogue of Microorganisms (GCM) 10K type strain sequencing project: providing services to taxonomists for standard genome sequencing and annotation.</title>
        <authorList>
            <consortium name="The Broad Institute Genomics Platform"/>
            <consortium name="The Broad Institute Genome Sequencing Center for Infectious Disease"/>
            <person name="Wu L."/>
            <person name="Ma J."/>
        </authorList>
    </citation>
    <scope>NUCLEOTIDE SEQUENCE [LARGE SCALE GENOMIC DNA]</scope>
    <source>
        <strain evidence="10">CCUG 56029</strain>
    </source>
</reference>
<evidence type="ECO:0000256" key="7">
    <source>
        <dbReference type="SAM" id="Phobius"/>
    </source>
</evidence>
<evidence type="ECO:0000256" key="6">
    <source>
        <dbReference type="ARBA" id="ARBA00023136"/>
    </source>
</evidence>
<gene>
    <name evidence="9" type="ORF">ACFOZ9_05920</name>
</gene>
<feature type="transmembrane region" description="Helical" evidence="7">
    <location>
        <begin position="6"/>
        <end position="26"/>
    </location>
</feature>
<evidence type="ECO:0000259" key="8">
    <source>
        <dbReference type="Pfam" id="PF02308"/>
    </source>
</evidence>
<dbReference type="RefSeq" id="WP_380037437.1">
    <property type="nucleotide sequence ID" value="NZ_JBHSEH010000005.1"/>
</dbReference>
<evidence type="ECO:0000313" key="10">
    <source>
        <dbReference type="Proteomes" id="UP001595998"/>
    </source>
</evidence>
<keyword evidence="3" id="KW-1003">Cell membrane</keyword>
<evidence type="ECO:0000313" key="9">
    <source>
        <dbReference type="EMBL" id="MFC4425742.1"/>
    </source>
</evidence>
<dbReference type="PANTHER" id="PTHR33778">
    <property type="entry name" value="PROTEIN MGTC"/>
    <property type="match status" value="1"/>
</dbReference>
<dbReference type="Proteomes" id="UP001595998">
    <property type="component" value="Unassembled WGS sequence"/>
</dbReference>
<dbReference type="Pfam" id="PF02308">
    <property type="entry name" value="MgtC"/>
    <property type="match status" value="1"/>
</dbReference>
<dbReference type="PANTHER" id="PTHR33778:SF1">
    <property type="entry name" value="MAGNESIUM TRANSPORTER YHID-RELATED"/>
    <property type="match status" value="1"/>
</dbReference>
<keyword evidence="10" id="KW-1185">Reference proteome</keyword>
<organism evidence="9 10">
    <name type="scientific">Deinococcus navajonensis</name>
    <dbReference type="NCBI Taxonomy" id="309884"/>
    <lineage>
        <taxon>Bacteria</taxon>
        <taxon>Thermotogati</taxon>
        <taxon>Deinococcota</taxon>
        <taxon>Deinococci</taxon>
        <taxon>Deinococcales</taxon>
        <taxon>Deinococcaceae</taxon>
        <taxon>Deinococcus</taxon>
    </lineage>
</organism>
<evidence type="ECO:0000256" key="3">
    <source>
        <dbReference type="ARBA" id="ARBA00022475"/>
    </source>
</evidence>
<evidence type="ECO:0000256" key="4">
    <source>
        <dbReference type="ARBA" id="ARBA00022692"/>
    </source>
</evidence>
<feature type="transmembrane region" description="Helical" evidence="7">
    <location>
        <begin position="47"/>
        <end position="64"/>
    </location>
</feature>
<dbReference type="InterPro" id="IPR049177">
    <property type="entry name" value="MgtC_SapB_SrpB_YhiD_N"/>
</dbReference>
<dbReference type="PRINTS" id="PR01837">
    <property type="entry name" value="MGTCSAPBPROT"/>
</dbReference>
<accession>A0ABV8XLW4</accession>
<dbReference type="InterPro" id="IPR003416">
    <property type="entry name" value="MgtC/SapB/SrpB/YhiD_fam"/>
</dbReference>